<sequence length="160" mass="17695">MGSKGHFLCSLLLWLSIFFLVLDRLQPNAKCQKSQKQPLSFIILQRPMASPSFSMMVILNVMFVFILVSVGYARPLVASPGDKSTSTGIQKLKLVDDRSNIKNSEASDGSSFDFPFPQDPFQSPIPSFPFPKIPDFPFPNLPPFNIPGIPTIPFPALPPV</sequence>
<organism evidence="1 2">
    <name type="scientific">Cichorium intybus</name>
    <name type="common">Chicory</name>
    <dbReference type="NCBI Taxonomy" id="13427"/>
    <lineage>
        <taxon>Eukaryota</taxon>
        <taxon>Viridiplantae</taxon>
        <taxon>Streptophyta</taxon>
        <taxon>Embryophyta</taxon>
        <taxon>Tracheophyta</taxon>
        <taxon>Spermatophyta</taxon>
        <taxon>Magnoliopsida</taxon>
        <taxon>eudicotyledons</taxon>
        <taxon>Gunneridae</taxon>
        <taxon>Pentapetalae</taxon>
        <taxon>asterids</taxon>
        <taxon>campanulids</taxon>
        <taxon>Asterales</taxon>
        <taxon>Asteraceae</taxon>
        <taxon>Cichorioideae</taxon>
        <taxon>Cichorieae</taxon>
        <taxon>Cichoriinae</taxon>
        <taxon>Cichorium</taxon>
    </lineage>
</organism>
<evidence type="ECO:0000313" key="2">
    <source>
        <dbReference type="Proteomes" id="UP001055811"/>
    </source>
</evidence>
<dbReference type="Proteomes" id="UP001055811">
    <property type="component" value="Linkage Group LG06"/>
</dbReference>
<keyword evidence="2" id="KW-1185">Reference proteome</keyword>
<protein>
    <submittedName>
        <fullName evidence="1">Uncharacterized protein</fullName>
    </submittedName>
</protein>
<reference evidence="1 2" key="2">
    <citation type="journal article" date="2022" name="Mol. Ecol. Resour.">
        <title>The genomes of chicory, endive, great burdock and yacon provide insights into Asteraceae paleo-polyploidization history and plant inulin production.</title>
        <authorList>
            <person name="Fan W."/>
            <person name="Wang S."/>
            <person name="Wang H."/>
            <person name="Wang A."/>
            <person name="Jiang F."/>
            <person name="Liu H."/>
            <person name="Zhao H."/>
            <person name="Xu D."/>
            <person name="Zhang Y."/>
        </authorList>
    </citation>
    <scope>NUCLEOTIDE SEQUENCE [LARGE SCALE GENOMIC DNA]</scope>
    <source>
        <strain evidence="2">cv. Punajuju</strain>
        <tissue evidence="1">Leaves</tissue>
    </source>
</reference>
<gene>
    <name evidence="1" type="ORF">L2E82_31562</name>
</gene>
<name>A0ACB9BG92_CICIN</name>
<comment type="caution">
    <text evidence="1">The sequence shown here is derived from an EMBL/GenBank/DDBJ whole genome shotgun (WGS) entry which is preliminary data.</text>
</comment>
<proteinExistence type="predicted"/>
<accession>A0ACB9BG92</accession>
<dbReference type="EMBL" id="CM042014">
    <property type="protein sequence ID" value="KAI3720573.1"/>
    <property type="molecule type" value="Genomic_DNA"/>
</dbReference>
<reference evidence="2" key="1">
    <citation type="journal article" date="2022" name="Mol. Ecol. Resour.">
        <title>The genomes of chicory, endive, great burdock and yacon provide insights into Asteraceae palaeo-polyploidization history and plant inulin production.</title>
        <authorList>
            <person name="Fan W."/>
            <person name="Wang S."/>
            <person name="Wang H."/>
            <person name="Wang A."/>
            <person name="Jiang F."/>
            <person name="Liu H."/>
            <person name="Zhao H."/>
            <person name="Xu D."/>
            <person name="Zhang Y."/>
        </authorList>
    </citation>
    <scope>NUCLEOTIDE SEQUENCE [LARGE SCALE GENOMIC DNA]</scope>
    <source>
        <strain evidence="2">cv. Punajuju</strain>
    </source>
</reference>
<evidence type="ECO:0000313" key="1">
    <source>
        <dbReference type="EMBL" id="KAI3720573.1"/>
    </source>
</evidence>